<proteinExistence type="evidence at transcript level"/>
<organism evidence="12">
    <name type="scientific">Piromyces sp</name>
    <dbReference type="NCBI Taxonomy" id="45796"/>
    <lineage>
        <taxon>Eukaryota</taxon>
        <taxon>Fungi</taxon>
        <taxon>Fungi incertae sedis</taxon>
        <taxon>Chytridiomycota</taxon>
        <taxon>Chytridiomycota incertae sedis</taxon>
        <taxon>Neocallimastigomycetes</taxon>
        <taxon>Neocallimastigales</taxon>
        <taxon>Neocallimastigaceae</taxon>
        <taxon>Piromyces</taxon>
    </lineage>
</organism>
<evidence type="ECO:0000256" key="10">
    <source>
        <dbReference type="RuleBase" id="RU000609"/>
    </source>
</evidence>
<evidence type="ECO:0000256" key="7">
    <source>
        <dbReference type="ARBA" id="ARBA00023235"/>
    </source>
</evidence>
<dbReference type="PROSITE" id="PS51415">
    <property type="entry name" value="XYLOSE_ISOMERASE"/>
    <property type="match status" value="1"/>
</dbReference>
<evidence type="ECO:0000256" key="6">
    <source>
        <dbReference type="ARBA" id="ARBA00022723"/>
    </source>
</evidence>
<dbReference type="PANTHER" id="PTHR48408">
    <property type="match status" value="1"/>
</dbReference>
<sequence length="461" mass="51979">MERRFRPTPPRGTLYLFTNIIFNKMTKEYFSGIGKIKFEGKESKNPMAFHYYDAEKVVAGKKMKDWLRFAMAWWHTLCAEGADQFGGGTKTFPWNEGSDPIAIAKQKVDAGFEIMQKLGIPFYCFHDVDLVSEGNSVEEYESNLKQVVAYLKQKQEETGIKLLWSTANVFGHKRYMNGASTNPDFDVVARAIVQIKNAIDAGIELGASNYVFWGGREGYMSLLNTDQKREKEHMATMLTMARDYARSKGFKGTFLIEPKPMEPSKHQYDVDTETVIGFLKAHNLDKDFKVNIEVNHATLAGHTFEHELACAVDAGMLGSIDANRGDYQNGWDTDQFPIDQFELVQAWMEIIRNGGLGNGGTNFDAKTRRNSTDLEDIFIAHIAGMDAMARALESAAKLLEESPIKKMKAERYASFDSGIGKDFEDGKLTLEQVYEYGKKNGEPKQTSGKQELYEAIVAMYA</sequence>
<dbReference type="PRINTS" id="PR00688">
    <property type="entry name" value="XYLOSISMRASE"/>
</dbReference>
<dbReference type="FunFam" id="3.20.20.150:FF:000002">
    <property type="entry name" value="Xylose isomerase"/>
    <property type="match status" value="1"/>
</dbReference>
<dbReference type="InterPro" id="IPR013452">
    <property type="entry name" value="Xylose_isom_bac"/>
</dbReference>
<evidence type="ECO:0000256" key="1">
    <source>
        <dbReference type="ARBA" id="ARBA00004496"/>
    </source>
</evidence>
<keyword evidence="8 10" id="KW-0119">Carbohydrate metabolism</keyword>
<name>A0A2S1TYZ6_PIRSP</name>
<keyword evidence="5 10" id="KW-0859">Xylose metabolism</keyword>
<comment type="similarity">
    <text evidence="2 10">Belongs to the xylose isomerase family.</text>
</comment>
<comment type="subcellular location">
    <subcellularLocation>
        <location evidence="1">Cytoplasm</location>
    </subcellularLocation>
</comment>
<dbReference type="InterPro" id="IPR036237">
    <property type="entry name" value="Xyl_isomerase-like_sf"/>
</dbReference>
<evidence type="ECO:0000313" key="12">
    <source>
        <dbReference type="EMBL" id="AWI66859.1"/>
    </source>
</evidence>
<evidence type="ECO:0000256" key="8">
    <source>
        <dbReference type="ARBA" id="ARBA00023277"/>
    </source>
</evidence>
<dbReference type="GO" id="GO:0009045">
    <property type="term" value="F:xylose isomerase activity"/>
    <property type="evidence" value="ECO:0007669"/>
    <property type="project" value="UniProtKB-EC"/>
</dbReference>
<dbReference type="InterPro" id="IPR001998">
    <property type="entry name" value="Xylose_isomerase"/>
</dbReference>
<reference evidence="12" key="1">
    <citation type="submission" date="2018-03" db="EMBL/GenBank/DDBJ databases">
        <title>Horizontal gene transfer is an indispensable driver in forging the evolution of the Neocallimastigomycota as a distinct gut-dwelling fungal lineage.</title>
        <authorList>
            <person name="Murphy C.L."/>
            <person name="Youssef N.H."/>
            <person name="Elshahed M.S."/>
        </authorList>
    </citation>
    <scope>NUCLEOTIDE SEQUENCE</scope>
    <source>
        <strain evidence="12">B4</strain>
    </source>
</reference>
<dbReference type="NCBIfam" id="TIGR02630">
    <property type="entry name" value="xylose_isom_A"/>
    <property type="match status" value="1"/>
</dbReference>
<dbReference type="GO" id="GO:0046872">
    <property type="term" value="F:metal ion binding"/>
    <property type="evidence" value="ECO:0007669"/>
    <property type="project" value="UniProtKB-KW"/>
</dbReference>
<protein>
    <recommendedName>
        <fullName evidence="3 10">Xylose isomerase</fullName>
        <ecNumber evidence="3 10">5.3.1.5</ecNumber>
    </recommendedName>
</protein>
<dbReference type="EMBL" id="MH043705">
    <property type="protein sequence ID" value="AWI66859.1"/>
    <property type="molecule type" value="mRNA"/>
</dbReference>
<feature type="domain" description="Xylose isomerase-like TIM barrel" evidence="11">
    <location>
        <begin position="145"/>
        <end position="306"/>
    </location>
</feature>
<keyword evidence="6 10" id="KW-0479">Metal-binding</keyword>
<keyword evidence="7 10" id="KW-0413">Isomerase</keyword>
<dbReference type="HAMAP" id="MF_00455">
    <property type="entry name" value="Xylose_isom_A"/>
    <property type="match status" value="1"/>
</dbReference>
<evidence type="ECO:0000256" key="4">
    <source>
        <dbReference type="ARBA" id="ARBA00022490"/>
    </source>
</evidence>
<comment type="catalytic activity">
    <reaction evidence="9 10">
        <text>alpha-D-xylose = alpha-D-xylulofuranose</text>
        <dbReference type="Rhea" id="RHEA:22816"/>
        <dbReference type="ChEBI" id="CHEBI:28518"/>
        <dbReference type="ChEBI" id="CHEBI:188998"/>
        <dbReference type="EC" id="5.3.1.5"/>
    </reaction>
</comment>
<dbReference type="EC" id="5.3.1.5" evidence="3 10"/>
<dbReference type="SUPFAM" id="SSF51658">
    <property type="entry name" value="Xylose isomerase-like"/>
    <property type="match status" value="1"/>
</dbReference>
<accession>A0A2S1TYZ6</accession>
<evidence type="ECO:0000256" key="9">
    <source>
        <dbReference type="ARBA" id="ARBA00033659"/>
    </source>
</evidence>
<dbReference type="InterPro" id="IPR013022">
    <property type="entry name" value="Xyl_isomerase-like_TIM-brl"/>
</dbReference>
<dbReference type="AlphaFoldDB" id="A0A2S1TYZ6"/>
<evidence type="ECO:0000256" key="5">
    <source>
        <dbReference type="ARBA" id="ARBA00022629"/>
    </source>
</evidence>
<evidence type="ECO:0000256" key="2">
    <source>
        <dbReference type="ARBA" id="ARBA00005765"/>
    </source>
</evidence>
<evidence type="ECO:0000259" key="11">
    <source>
        <dbReference type="Pfam" id="PF01261"/>
    </source>
</evidence>
<dbReference type="PANTHER" id="PTHR48408:SF1">
    <property type="entry name" value="XYLOSE ISOMERASE"/>
    <property type="match status" value="1"/>
</dbReference>
<keyword evidence="4" id="KW-0963">Cytoplasm</keyword>
<dbReference type="NCBIfam" id="NF003998">
    <property type="entry name" value="PRK05474.1"/>
    <property type="match status" value="1"/>
</dbReference>
<dbReference type="GO" id="GO:0042732">
    <property type="term" value="P:D-xylose metabolic process"/>
    <property type="evidence" value="ECO:0007669"/>
    <property type="project" value="UniProtKB-KW"/>
</dbReference>
<dbReference type="Pfam" id="PF01261">
    <property type="entry name" value="AP_endonuc_2"/>
    <property type="match status" value="1"/>
</dbReference>
<evidence type="ECO:0000256" key="3">
    <source>
        <dbReference type="ARBA" id="ARBA00011958"/>
    </source>
</evidence>
<dbReference type="Gene3D" id="3.20.20.150">
    <property type="entry name" value="Divalent-metal-dependent TIM barrel enzymes"/>
    <property type="match status" value="1"/>
</dbReference>